<dbReference type="AlphaFoldDB" id="A0A9E4K1X5"/>
<dbReference type="EMBL" id="JAEPDI010000001">
    <property type="protein sequence ID" value="MCG7937960.1"/>
    <property type="molecule type" value="Genomic_DNA"/>
</dbReference>
<organism evidence="1 2">
    <name type="scientific">Candidatus Thiodiazotropha lotti</name>
    <dbReference type="NCBI Taxonomy" id="2792787"/>
    <lineage>
        <taxon>Bacteria</taxon>
        <taxon>Pseudomonadati</taxon>
        <taxon>Pseudomonadota</taxon>
        <taxon>Gammaproteobacteria</taxon>
        <taxon>Chromatiales</taxon>
        <taxon>Sedimenticolaceae</taxon>
        <taxon>Candidatus Thiodiazotropha</taxon>
    </lineage>
</organism>
<evidence type="ECO:0000313" key="1">
    <source>
        <dbReference type="EMBL" id="MCG7937960.1"/>
    </source>
</evidence>
<dbReference type="InterPro" id="IPR009061">
    <property type="entry name" value="DNA-bd_dom_put_sf"/>
</dbReference>
<evidence type="ECO:0000313" key="2">
    <source>
        <dbReference type="Proteomes" id="UP000886687"/>
    </source>
</evidence>
<gene>
    <name evidence="1" type="ORF">JAZ04_03765</name>
</gene>
<dbReference type="Proteomes" id="UP000886687">
    <property type="component" value="Unassembled WGS sequence"/>
</dbReference>
<dbReference type="SUPFAM" id="SSF46955">
    <property type="entry name" value="Putative DNA-binding domain"/>
    <property type="match status" value="1"/>
</dbReference>
<name>A0A9E4K1X5_9GAMM</name>
<comment type="caution">
    <text evidence="1">The sequence shown here is derived from an EMBL/GenBank/DDBJ whole genome shotgun (WGS) entry which is preliminary data.</text>
</comment>
<accession>A0A9E4K1X5</accession>
<reference evidence="1" key="1">
    <citation type="journal article" date="2021" name="Proc. Natl. Acad. Sci. U.S.A.">
        <title>Global biogeography of chemosynthetic symbionts reveals both localized and globally distributed symbiont groups. .</title>
        <authorList>
            <person name="Osvatic J.T."/>
            <person name="Wilkins L.G.E."/>
            <person name="Leibrecht L."/>
            <person name="Leray M."/>
            <person name="Zauner S."/>
            <person name="Polzin J."/>
            <person name="Camacho Y."/>
            <person name="Gros O."/>
            <person name="van Gils J.A."/>
            <person name="Eisen J.A."/>
            <person name="Petersen J.M."/>
            <person name="Yuen B."/>
        </authorList>
    </citation>
    <scope>NUCLEOTIDE SEQUENCE</scope>
    <source>
        <strain evidence="1">MAGL173</strain>
    </source>
</reference>
<sequence length="72" mass="8427">MTTPLPAIDYFRQLTTVEAAKFLSVTPRTLELMRQHGTGPLYVRVTPKCIRYRMKDIIDFQEKNIRQNTLEA</sequence>
<proteinExistence type="predicted"/>
<protein>
    <submittedName>
        <fullName evidence="1">Helix-turn-helix domain-containing protein</fullName>
    </submittedName>
</protein>